<proteinExistence type="predicted"/>
<feature type="transmembrane region" description="Helical" evidence="1">
    <location>
        <begin position="283"/>
        <end position="301"/>
    </location>
</feature>
<feature type="transmembrane region" description="Helical" evidence="1">
    <location>
        <begin position="55"/>
        <end position="74"/>
    </location>
</feature>
<dbReference type="KEGG" id="tva:4775177"/>
<feature type="transmembrane region" description="Helical" evidence="1">
    <location>
        <begin position="254"/>
        <end position="277"/>
    </location>
</feature>
<feature type="transmembrane region" description="Helical" evidence="1">
    <location>
        <begin position="111"/>
        <end position="133"/>
    </location>
</feature>
<feature type="transmembrane region" description="Helical" evidence="1">
    <location>
        <begin position="185"/>
        <end position="205"/>
    </location>
</feature>
<dbReference type="InParanoid" id="A2DR63"/>
<dbReference type="VEuPathDB" id="TrichDB:TVAGG3_0695570"/>
<accession>A2DR63</accession>
<evidence type="ECO:0000256" key="1">
    <source>
        <dbReference type="SAM" id="Phobius"/>
    </source>
</evidence>
<feature type="transmembrane region" description="Helical" evidence="1">
    <location>
        <begin position="145"/>
        <end position="165"/>
    </location>
</feature>
<dbReference type="AlphaFoldDB" id="A2DR63"/>
<evidence type="ECO:0000313" key="3">
    <source>
        <dbReference type="Proteomes" id="UP000001542"/>
    </source>
</evidence>
<reference evidence="2" key="2">
    <citation type="journal article" date="2007" name="Science">
        <title>Draft genome sequence of the sexually transmitted pathogen Trichomonas vaginalis.</title>
        <authorList>
            <person name="Carlton J.M."/>
            <person name="Hirt R.P."/>
            <person name="Silva J.C."/>
            <person name="Delcher A.L."/>
            <person name="Schatz M."/>
            <person name="Zhao Q."/>
            <person name="Wortman J.R."/>
            <person name="Bidwell S.L."/>
            <person name="Alsmark U.C.M."/>
            <person name="Besteiro S."/>
            <person name="Sicheritz-Ponten T."/>
            <person name="Noel C.J."/>
            <person name="Dacks J.B."/>
            <person name="Foster P.G."/>
            <person name="Simillion C."/>
            <person name="Van de Peer Y."/>
            <person name="Miranda-Saavedra D."/>
            <person name="Barton G.J."/>
            <person name="Westrop G.D."/>
            <person name="Mueller S."/>
            <person name="Dessi D."/>
            <person name="Fiori P.L."/>
            <person name="Ren Q."/>
            <person name="Paulsen I."/>
            <person name="Zhang H."/>
            <person name="Bastida-Corcuera F.D."/>
            <person name="Simoes-Barbosa A."/>
            <person name="Brown M.T."/>
            <person name="Hayes R.D."/>
            <person name="Mukherjee M."/>
            <person name="Okumura C.Y."/>
            <person name="Schneider R."/>
            <person name="Smith A.J."/>
            <person name="Vanacova S."/>
            <person name="Villalvazo M."/>
            <person name="Haas B.J."/>
            <person name="Pertea M."/>
            <person name="Feldblyum T.V."/>
            <person name="Utterback T.R."/>
            <person name="Shu C.L."/>
            <person name="Osoegawa K."/>
            <person name="de Jong P.J."/>
            <person name="Hrdy I."/>
            <person name="Horvathova L."/>
            <person name="Zubacova Z."/>
            <person name="Dolezal P."/>
            <person name="Malik S.B."/>
            <person name="Logsdon J.M. Jr."/>
            <person name="Henze K."/>
            <person name="Gupta A."/>
            <person name="Wang C.C."/>
            <person name="Dunne R.L."/>
            <person name="Upcroft J.A."/>
            <person name="Upcroft P."/>
            <person name="White O."/>
            <person name="Salzberg S.L."/>
            <person name="Tang P."/>
            <person name="Chiu C.-H."/>
            <person name="Lee Y.-S."/>
            <person name="Embley T.M."/>
            <person name="Coombs G.H."/>
            <person name="Mottram J.C."/>
            <person name="Tachezy J."/>
            <person name="Fraser-Liggett C.M."/>
            <person name="Johnson P.J."/>
        </authorList>
    </citation>
    <scope>NUCLEOTIDE SEQUENCE [LARGE SCALE GENOMIC DNA]</scope>
    <source>
        <strain evidence="2">G3</strain>
    </source>
</reference>
<dbReference type="EMBL" id="DS113234">
    <property type="protein sequence ID" value="EAY17162.1"/>
    <property type="molecule type" value="Genomic_DNA"/>
</dbReference>
<gene>
    <name evidence="2" type="ORF">TVAG_303810</name>
</gene>
<evidence type="ECO:0000313" key="2">
    <source>
        <dbReference type="EMBL" id="EAY17162.1"/>
    </source>
</evidence>
<keyword evidence="1" id="KW-0472">Membrane</keyword>
<keyword evidence="1" id="KW-0812">Transmembrane</keyword>
<protein>
    <submittedName>
        <fullName evidence="2">Uncharacterized protein</fullName>
    </submittedName>
</protein>
<dbReference type="Proteomes" id="UP000001542">
    <property type="component" value="Unassembled WGS sequence"/>
</dbReference>
<dbReference type="VEuPathDB" id="TrichDB:TVAG_303810"/>
<keyword evidence="3" id="KW-1185">Reference proteome</keyword>
<organism evidence="2 3">
    <name type="scientific">Trichomonas vaginalis (strain ATCC PRA-98 / G3)</name>
    <dbReference type="NCBI Taxonomy" id="412133"/>
    <lineage>
        <taxon>Eukaryota</taxon>
        <taxon>Metamonada</taxon>
        <taxon>Parabasalia</taxon>
        <taxon>Trichomonadida</taxon>
        <taxon>Trichomonadidae</taxon>
        <taxon>Trichomonas</taxon>
    </lineage>
</organism>
<dbReference type="RefSeq" id="XP_001329385.1">
    <property type="nucleotide sequence ID" value="XM_001329350.1"/>
</dbReference>
<keyword evidence="1" id="KW-1133">Transmembrane helix</keyword>
<reference evidence="2" key="1">
    <citation type="submission" date="2006-10" db="EMBL/GenBank/DDBJ databases">
        <authorList>
            <person name="Amadeo P."/>
            <person name="Zhao Q."/>
            <person name="Wortman J."/>
            <person name="Fraser-Liggett C."/>
            <person name="Carlton J."/>
        </authorList>
    </citation>
    <scope>NUCLEOTIDE SEQUENCE</scope>
    <source>
        <strain evidence="2">G3</strain>
    </source>
</reference>
<sequence>MQETAITASSSLQDISNSENTKLEQLIDVPFTKKAIAALLRLFNYFDIYAPRIPAVYDIITIIRFFQLIGGSIMAANTDLFKPGTLTFKVMSVISVLFHVVPVQYRDANLVYILTAIDAILIVFGFYLVITVFQYKTTSKVPRMSLLILSFYIAIGPFIILPLAAQFVGQMISNEIATASKPDSIELILAIVTVTQFVFYIWMMMKTYTTTIIFRATSLQTLEGSAQNKVFLVTLFNTLICAIATDMDRIPQTVITAISMLIYVFSITTVFNCGTFIRHSHQIMILGGSILGIVISAVNFCPAEKQNQ</sequence>
<name>A2DR63_TRIV3</name>